<dbReference type="AlphaFoldDB" id="A0ABD0L1Z0"/>
<dbReference type="InterPro" id="IPR006179">
    <property type="entry name" value="5_nucleotidase/apyrase"/>
</dbReference>
<dbReference type="InterPro" id="IPR008334">
    <property type="entry name" value="5'-Nucleotdase_C"/>
</dbReference>
<dbReference type="Pfam" id="PF02872">
    <property type="entry name" value="5_nucleotid_C"/>
    <property type="match status" value="1"/>
</dbReference>
<evidence type="ECO:0000313" key="11">
    <source>
        <dbReference type="EMBL" id="KAK7493119.1"/>
    </source>
</evidence>
<evidence type="ECO:0000313" key="12">
    <source>
        <dbReference type="Proteomes" id="UP001519460"/>
    </source>
</evidence>
<dbReference type="SUPFAM" id="SSF55816">
    <property type="entry name" value="5'-nucleotidase (syn. UDP-sugar hydrolase), C-terminal domain"/>
    <property type="match status" value="1"/>
</dbReference>
<feature type="chain" id="PRO_5044534578" description="5'-nucleotidase" evidence="8">
    <location>
        <begin position="23"/>
        <end position="585"/>
    </location>
</feature>
<feature type="domain" description="5'-Nucleotidase C-terminal" evidence="10">
    <location>
        <begin position="334"/>
        <end position="510"/>
    </location>
</feature>
<dbReference type="PRINTS" id="PR01607">
    <property type="entry name" value="APYRASEFAMLY"/>
</dbReference>
<keyword evidence="5 8" id="KW-0732">Signal</keyword>
<evidence type="ECO:0000256" key="7">
    <source>
        <dbReference type="ARBA" id="ARBA00022801"/>
    </source>
</evidence>
<keyword evidence="7 8" id="KW-0378">Hydrolase</keyword>
<evidence type="ECO:0000256" key="1">
    <source>
        <dbReference type="ARBA" id="ARBA00000815"/>
    </source>
</evidence>
<dbReference type="Gene3D" id="3.90.780.10">
    <property type="entry name" value="5'-Nucleotidase, C-terminal domain"/>
    <property type="match status" value="1"/>
</dbReference>
<protein>
    <recommendedName>
        <fullName evidence="3">5'-nucleotidase</fullName>
        <ecNumber evidence="3">3.1.3.5</ecNumber>
    </recommendedName>
</protein>
<dbReference type="Gene3D" id="3.60.21.10">
    <property type="match status" value="1"/>
</dbReference>
<dbReference type="SUPFAM" id="SSF56300">
    <property type="entry name" value="Metallo-dependent phosphatases"/>
    <property type="match status" value="1"/>
</dbReference>
<dbReference type="GO" id="GO:0046872">
    <property type="term" value="F:metal ion binding"/>
    <property type="evidence" value="ECO:0007669"/>
    <property type="project" value="UniProtKB-KW"/>
</dbReference>
<dbReference type="Pfam" id="PF00149">
    <property type="entry name" value="Metallophos"/>
    <property type="match status" value="1"/>
</dbReference>
<evidence type="ECO:0000259" key="10">
    <source>
        <dbReference type="Pfam" id="PF02872"/>
    </source>
</evidence>
<evidence type="ECO:0000256" key="3">
    <source>
        <dbReference type="ARBA" id="ARBA00012643"/>
    </source>
</evidence>
<dbReference type="FunFam" id="3.60.21.10:FF:000020">
    <property type="entry name" value="NT5E isoform 4"/>
    <property type="match status" value="1"/>
</dbReference>
<evidence type="ECO:0000256" key="2">
    <source>
        <dbReference type="ARBA" id="ARBA00006654"/>
    </source>
</evidence>
<feature type="signal peptide" evidence="8">
    <location>
        <begin position="1"/>
        <end position="22"/>
    </location>
</feature>
<dbReference type="CDD" id="cd07409">
    <property type="entry name" value="MPP_CD73_N"/>
    <property type="match status" value="1"/>
</dbReference>
<dbReference type="GO" id="GO:0000166">
    <property type="term" value="F:nucleotide binding"/>
    <property type="evidence" value="ECO:0007669"/>
    <property type="project" value="UniProtKB-KW"/>
</dbReference>
<accession>A0ABD0L1Z0</accession>
<dbReference type="GO" id="GO:0016020">
    <property type="term" value="C:membrane"/>
    <property type="evidence" value="ECO:0007669"/>
    <property type="project" value="UniProtKB-ARBA"/>
</dbReference>
<dbReference type="PROSITE" id="PS00786">
    <property type="entry name" value="5_NUCLEOTIDASE_2"/>
    <property type="match status" value="1"/>
</dbReference>
<comment type="catalytic activity">
    <reaction evidence="1">
        <text>a ribonucleoside 5'-phosphate + H2O = a ribonucleoside + phosphate</text>
        <dbReference type="Rhea" id="RHEA:12484"/>
        <dbReference type="ChEBI" id="CHEBI:15377"/>
        <dbReference type="ChEBI" id="CHEBI:18254"/>
        <dbReference type="ChEBI" id="CHEBI:43474"/>
        <dbReference type="ChEBI" id="CHEBI:58043"/>
        <dbReference type="EC" id="3.1.3.5"/>
    </reaction>
</comment>
<organism evidence="11 12">
    <name type="scientific">Batillaria attramentaria</name>
    <dbReference type="NCBI Taxonomy" id="370345"/>
    <lineage>
        <taxon>Eukaryota</taxon>
        <taxon>Metazoa</taxon>
        <taxon>Spiralia</taxon>
        <taxon>Lophotrochozoa</taxon>
        <taxon>Mollusca</taxon>
        <taxon>Gastropoda</taxon>
        <taxon>Caenogastropoda</taxon>
        <taxon>Sorbeoconcha</taxon>
        <taxon>Cerithioidea</taxon>
        <taxon>Batillariidae</taxon>
        <taxon>Batillaria</taxon>
    </lineage>
</organism>
<keyword evidence="12" id="KW-1185">Reference proteome</keyword>
<dbReference type="EMBL" id="JACVVK020000096">
    <property type="protein sequence ID" value="KAK7493119.1"/>
    <property type="molecule type" value="Genomic_DNA"/>
</dbReference>
<dbReference type="Proteomes" id="UP001519460">
    <property type="component" value="Unassembled WGS sequence"/>
</dbReference>
<sequence>MVPTGAVVVVVSLMVVSPLAVGEDFVLTILHTNDIHARYDQFNTYGSPCSSEAASENKCFGGYARLVTAVRDKKNQFPNSLLLDGGDQYQGTLWFYKYWGNMTSHFMNWLGYDVMALGNHEFDRGIEGLTPFLKDVNFSIISANIDATLEPDVESRISKTVERTVGQQKIGIVGYTTEDTPDISSPGKLKFNSVVESVRQEVKRLQGEGINKIIALGHAGFTVDKQVAAIPGVDVVVGGHTNTFLYTGSPPSIEQPEGAYPFVVTKAGGQALVVQDYTFGKYLGVLHVTFDDKGEVKSYSGNPMLLDSTVEQDNATVLELQPWKIGVEADTQKVVGRTLVNLNGSRFVCRVRECNLGNLVADSMVHKNLRYPEEGKWNDVSIALMNSGGIRDSIERGKITIANVVGVLPFQNTVDAIKIKGEHLRAALEHSVAKYDPCVRSDLFGGFLQVSGLRVQYDVRKPVGQRVVSVHALCTDCLIPEFRPLDDSATYKIIVQSFIAGGGDGYKVFRDNAISTDLLGDLDSDVLIEYIKKASPITQGLEGRIVFVDQSDQCMSTKASRNGAERQHARLDVLAVLAVIWWSLM</sequence>
<feature type="domain" description="Calcineurin-like phosphoesterase" evidence="9">
    <location>
        <begin position="27"/>
        <end position="241"/>
    </location>
</feature>
<dbReference type="InterPro" id="IPR036907">
    <property type="entry name" value="5'-Nucleotdase_C_sf"/>
</dbReference>
<evidence type="ECO:0000256" key="8">
    <source>
        <dbReference type="RuleBase" id="RU362119"/>
    </source>
</evidence>
<dbReference type="FunFam" id="3.90.780.10:FF:000001">
    <property type="entry name" value="NT5E isoform 3"/>
    <property type="match status" value="1"/>
</dbReference>
<keyword evidence="4" id="KW-0479">Metal-binding</keyword>
<comment type="caution">
    <text evidence="11">The sequence shown here is derived from an EMBL/GenBank/DDBJ whole genome shotgun (WGS) entry which is preliminary data.</text>
</comment>
<comment type="similarity">
    <text evidence="2 8">Belongs to the 5'-nucleotidase family.</text>
</comment>
<dbReference type="InterPro" id="IPR004843">
    <property type="entry name" value="Calcineurin-like_PHP"/>
</dbReference>
<dbReference type="EC" id="3.1.3.5" evidence="3"/>
<reference evidence="11 12" key="1">
    <citation type="journal article" date="2023" name="Sci. Data">
        <title>Genome assembly of the Korean intertidal mud-creeper Batillaria attramentaria.</title>
        <authorList>
            <person name="Patra A.K."/>
            <person name="Ho P.T."/>
            <person name="Jun S."/>
            <person name="Lee S.J."/>
            <person name="Kim Y."/>
            <person name="Won Y.J."/>
        </authorList>
    </citation>
    <scope>NUCLEOTIDE SEQUENCE [LARGE SCALE GENOMIC DNA]</scope>
    <source>
        <strain evidence="11">Wonlab-2016</strain>
    </source>
</reference>
<dbReference type="InterPro" id="IPR029052">
    <property type="entry name" value="Metallo-depent_PP-like"/>
</dbReference>
<dbReference type="PANTHER" id="PTHR11575">
    <property type="entry name" value="5'-NUCLEOTIDASE-RELATED"/>
    <property type="match status" value="1"/>
</dbReference>
<evidence type="ECO:0000256" key="6">
    <source>
        <dbReference type="ARBA" id="ARBA00022741"/>
    </source>
</evidence>
<evidence type="ECO:0000256" key="5">
    <source>
        <dbReference type="ARBA" id="ARBA00022729"/>
    </source>
</evidence>
<dbReference type="PANTHER" id="PTHR11575:SF24">
    <property type="entry name" value="5'-NUCLEOTIDASE"/>
    <property type="match status" value="1"/>
</dbReference>
<gene>
    <name evidence="11" type="ORF">BaRGS_00015640</name>
</gene>
<dbReference type="InterPro" id="IPR006146">
    <property type="entry name" value="5'-Nucleotdase_CS"/>
</dbReference>
<proteinExistence type="inferred from homology"/>
<evidence type="ECO:0000256" key="4">
    <source>
        <dbReference type="ARBA" id="ARBA00022723"/>
    </source>
</evidence>
<keyword evidence="6 8" id="KW-0547">Nucleotide-binding</keyword>
<name>A0ABD0L1Z0_9CAEN</name>
<evidence type="ECO:0000259" key="9">
    <source>
        <dbReference type="Pfam" id="PF00149"/>
    </source>
</evidence>
<dbReference type="GO" id="GO:0008253">
    <property type="term" value="F:5'-nucleotidase activity"/>
    <property type="evidence" value="ECO:0007669"/>
    <property type="project" value="UniProtKB-EC"/>
</dbReference>